<keyword evidence="1" id="KW-1133">Transmembrane helix</keyword>
<keyword evidence="1" id="KW-0472">Membrane</keyword>
<keyword evidence="3" id="KW-1185">Reference proteome</keyword>
<reference evidence="2" key="2">
    <citation type="submission" date="2023-05" db="EMBL/GenBank/DDBJ databases">
        <authorList>
            <consortium name="Lawrence Berkeley National Laboratory"/>
            <person name="Steindorff A."/>
            <person name="Hensen N."/>
            <person name="Bonometti L."/>
            <person name="Westerberg I."/>
            <person name="Brannstrom I.O."/>
            <person name="Guillou S."/>
            <person name="Cros-Aarteil S."/>
            <person name="Calhoun S."/>
            <person name="Haridas S."/>
            <person name="Kuo A."/>
            <person name="Mondo S."/>
            <person name="Pangilinan J."/>
            <person name="Riley R."/>
            <person name="Labutti K."/>
            <person name="Andreopoulos B."/>
            <person name="Lipzen A."/>
            <person name="Chen C."/>
            <person name="Yanf M."/>
            <person name="Daum C."/>
            <person name="Ng V."/>
            <person name="Clum A."/>
            <person name="Ohm R."/>
            <person name="Martin F."/>
            <person name="Silar P."/>
            <person name="Natvig D."/>
            <person name="Lalanne C."/>
            <person name="Gautier V."/>
            <person name="Ament-Velasquez S.L."/>
            <person name="Kruys A."/>
            <person name="Hutchinson M.I."/>
            <person name="Powell A.J."/>
            <person name="Barry K."/>
            <person name="Miller A.N."/>
            <person name="Grigoriev I.V."/>
            <person name="Debuchy R."/>
            <person name="Gladieux P."/>
            <person name="Thoren M.H."/>
            <person name="Johannesson H."/>
        </authorList>
    </citation>
    <scope>NUCLEOTIDE SEQUENCE</scope>
    <source>
        <strain evidence="2">CBS 731.68</strain>
    </source>
</reference>
<evidence type="ECO:0000313" key="3">
    <source>
        <dbReference type="Proteomes" id="UP001302602"/>
    </source>
</evidence>
<feature type="transmembrane region" description="Helical" evidence="1">
    <location>
        <begin position="50"/>
        <end position="70"/>
    </location>
</feature>
<dbReference type="AlphaFoldDB" id="A0AAN6Z703"/>
<dbReference type="GeneID" id="87832625"/>
<comment type="caution">
    <text evidence="2">The sequence shown here is derived from an EMBL/GenBank/DDBJ whole genome shotgun (WGS) entry which is preliminary data.</text>
</comment>
<dbReference type="Proteomes" id="UP001302602">
    <property type="component" value="Unassembled WGS sequence"/>
</dbReference>
<evidence type="ECO:0000256" key="1">
    <source>
        <dbReference type="SAM" id="Phobius"/>
    </source>
</evidence>
<name>A0AAN6Z703_9PEZI</name>
<feature type="transmembrane region" description="Helical" evidence="1">
    <location>
        <begin position="12"/>
        <end position="35"/>
    </location>
</feature>
<reference evidence="2" key="1">
    <citation type="journal article" date="2023" name="Mol. Phylogenet. Evol.">
        <title>Genome-scale phylogeny and comparative genomics of the fungal order Sordariales.</title>
        <authorList>
            <person name="Hensen N."/>
            <person name="Bonometti L."/>
            <person name="Westerberg I."/>
            <person name="Brannstrom I.O."/>
            <person name="Guillou S."/>
            <person name="Cros-Aarteil S."/>
            <person name="Calhoun S."/>
            <person name="Haridas S."/>
            <person name="Kuo A."/>
            <person name="Mondo S."/>
            <person name="Pangilinan J."/>
            <person name="Riley R."/>
            <person name="LaButti K."/>
            <person name="Andreopoulos B."/>
            <person name="Lipzen A."/>
            <person name="Chen C."/>
            <person name="Yan M."/>
            <person name="Daum C."/>
            <person name="Ng V."/>
            <person name="Clum A."/>
            <person name="Steindorff A."/>
            <person name="Ohm R.A."/>
            <person name="Martin F."/>
            <person name="Silar P."/>
            <person name="Natvig D.O."/>
            <person name="Lalanne C."/>
            <person name="Gautier V."/>
            <person name="Ament-Velasquez S.L."/>
            <person name="Kruys A."/>
            <person name="Hutchinson M.I."/>
            <person name="Powell A.J."/>
            <person name="Barry K."/>
            <person name="Miller A.N."/>
            <person name="Grigoriev I.V."/>
            <person name="Debuchy R."/>
            <person name="Gladieux P."/>
            <person name="Hiltunen Thoren M."/>
            <person name="Johannesson H."/>
        </authorList>
    </citation>
    <scope>NUCLEOTIDE SEQUENCE</scope>
    <source>
        <strain evidence="2">CBS 731.68</strain>
    </source>
</reference>
<keyword evidence="1" id="KW-0812">Transmembrane</keyword>
<gene>
    <name evidence="2" type="ORF">N657DRAFT_675898</name>
</gene>
<dbReference type="EMBL" id="MU853223">
    <property type="protein sequence ID" value="KAK4128060.1"/>
    <property type="molecule type" value="Genomic_DNA"/>
</dbReference>
<evidence type="ECO:0000313" key="2">
    <source>
        <dbReference type="EMBL" id="KAK4128060.1"/>
    </source>
</evidence>
<organism evidence="2 3">
    <name type="scientific">Parathielavia appendiculata</name>
    <dbReference type="NCBI Taxonomy" id="2587402"/>
    <lineage>
        <taxon>Eukaryota</taxon>
        <taxon>Fungi</taxon>
        <taxon>Dikarya</taxon>
        <taxon>Ascomycota</taxon>
        <taxon>Pezizomycotina</taxon>
        <taxon>Sordariomycetes</taxon>
        <taxon>Sordariomycetidae</taxon>
        <taxon>Sordariales</taxon>
        <taxon>Chaetomiaceae</taxon>
        <taxon>Parathielavia</taxon>
    </lineage>
</organism>
<proteinExistence type="predicted"/>
<sequence length="108" mass="12357">MRDNRIRPSSEIFSVGEVTGMVVAGVTSMRAAWLFLRMFFESGSDGRFKFLWPLSFDFIGLLYSPTFIVYPDNMFPVYCRPDGREPRLGDILTPAFKNIHTSNESPTH</sequence>
<protein>
    <submittedName>
        <fullName evidence="2">Uncharacterized protein</fullName>
    </submittedName>
</protein>
<accession>A0AAN6Z703</accession>
<dbReference type="RefSeq" id="XP_062651831.1">
    <property type="nucleotide sequence ID" value="XM_062795857.1"/>
</dbReference>